<reference evidence="1" key="1">
    <citation type="submission" date="2014-11" db="EMBL/GenBank/DDBJ databases">
        <authorList>
            <person name="Amaro Gonzalez C."/>
        </authorList>
    </citation>
    <scope>NUCLEOTIDE SEQUENCE</scope>
</reference>
<dbReference type="EMBL" id="GBXM01082840">
    <property type="protein sequence ID" value="JAH25737.1"/>
    <property type="molecule type" value="Transcribed_RNA"/>
</dbReference>
<protein>
    <submittedName>
        <fullName evidence="1">Uncharacterized protein</fullName>
    </submittedName>
</protein>
<proteinExistence type="predicted"/>
<reference evidence="1" key="2">
    <citation type="journal article" date="2015" name="Fish Shellfish Immunol.">
        <title>Early steps in the European eel (Anguilla anguilla)-Vibrio vulnificus interaction in the gills: Role of the RtxA13 toxin.</title>
        <authorList>
            <person name="Callol A."/>
            <person name="Pajuelo D."/>
            <person name="Ebbesson L."/>
            <person name="Teles M."/>
            <person name="MacKenzie S."/>
            <person name="Amaro C."/>
        </authorList>
    </citation>
    <scope>NUCLEOTIDE SEQUENCE</scope>
</reference>
<dbReference type="AlphaFoldDB" id="A0A0E9RAE4"/>
<name>A0A0E9RAE4_ANGAN</name>
<accession>A0A0E9RAE4</accession>
<sequence length="45" mass="5023">MKTSIQPCKLHRLTLAVEWVILKSSVNTFNVALSLDATFQTSQCV</sequence>
<evidence type="ECO:0000313" key="1">
    <source>
        <dbReference type="EMBL" id="JAH25737.1"/>
    </source>
</evidence>
<organism evidence="1">
    <name type="scientific">Anguilla anguilla</name>
    <name type="common">European freshwater eel</name>
    <name type="synonym">Muraena anguilla</name>
    <dbReference type="NCBI Taxonomy" id="7936"/>
    <lineage>
        <taxon>Eukaryota</taxon>
        <taxon>Metazoa</taxon>
        <taxon>Chordata</taxon>
        <taxon>Craniata</taxon>
        <taxon>Vertebrata</taxon>
        <taxon>Euteleostomi</taxon>
        <taxon>Actinopterygii</taxon>
        <taxon>Neopterygii</taxon>
        <taxon>Teleostei</taxon>
        <taxon>Anguilliformes</taxon>
        <taxon>Anguillidae</taxon>
        <taxon>Anguilla</taxon>
    </lineage>
</organism>